<evidence type="ECO:0000256" key="1">
    <source>
        <dbReference type="SAM" id="MobiDB-lite"/>
    </source>
</evidence>
<feature type="domain" description="DUF4340" evidence="2">
    <location>
        <begin position="83"/>
        <end position="188"/>
    </location>
</feature>
<feature type="compositionally biased region" description="Acidic residues" evidence="1">
    <location>
        <begin position="189"/>
        <end position="208"/>
    </location>
</feature>
<evidence type="ECO:0000313" key="3">
    <source>
        <dbReference type="EMBL" id="XAH72273.1"/>
    </source>
</evidence>
<dbReference type="RefSeq" id="WP_342755891.1">
    <property type="nucleotide sequence ID" value="NZ_CP146256.1"/>
</dbReference>
<evidence type="ECO:0000259" key="2">
    <source>
        <dbReference type="Pfam" id="PF14238"/>
    </source>
</evidence>
<gene>
    <name evidence="3" type="ORF">V6984_12095</name>
</gene>
<organism evidence="3 4">
    <name type="scientific">Kineothrix sedimenti</name>
    <dbReference type="NCBI Taxonomy" id="3123317"/>
    <lineage>
        <taxon>Bacteria</taxon>
        <taxon>Bacillati</taxon>
        <taxon>Bacillota</taxon>
        <taxon>Clostridia</taxon>
        <taxon>Lachnospirales</taxon>
        <taxon>Lachnospiraceae</taxon>
        <taxon>Kineothrix</taxon>
    </lineage>
</organism>
<name>A0ABZ3EQ15_9FIRM</name>
<dbReference type="EMBL" id="CP146256">
    <property type="protein sequence ID" value="XAH72273.1"/>
    <property type="molecule type" value="Genomic_DNA"/>
</dbReference>
<dbReference type="Pfam" id="PF14238">
    <property type="entry name" value="DUF4340"/>
    <property type="match status" value="1"/>
</dbReference>
<dbReference type="Proteomes" id="UP001451571">
    <property type="component" value="Chromosome"/>
</dbReference>
<reference evidence="3 4" key="1">
    <citation type="submission" date="2024-02" db="EMBL/GenBank/DDBJ databases">
        <title>Bacterial strain from lacustrine sediment.</title>
        <authorList>
            <person name="Petit C."/>
            <person name="Fadhlaoui K."/>
        </authorList>
    </citation>
    <scope>NUCLEOTIDE SEQUENCE [LARGE SCALE GENOMIC DNA]</scope>
    <source>
        <strain evidence="3 4">IPX-CK</strain>
    </source>
</reference>
<keyword evidence="4" id="KW-1185">Reference proteome</keyword>
<sequence>MVKAKKGIGYIMKKQKIQLTVILILLIATAAAYAGVKYYNNNHTEEEETASYTITQDDASSVKELSLTNDNGELSFTKEGDVWYENSDKTVSIDAGALENIIEEAVSVTSEDVIENVEDMSQYGLDNPEITVTYTTENGNITLEIGDYNSAVSKYYVCVKGENMVYTMDSTARDSFTKSLDDLKTVETETLDSESTEADGESFETDGE</sequence>
<evidence type="ECO:0000313" key="4">
    <source>
        <dbReference type="Proteomes" id="UP001451571"/>
    </source>
</evidence>
<dbReference type="InterPro" id="IPR025641">
    <property type="entry name" value="DUF4340"/>
</dbReference>
<accession>A0ABZ3EQ15</accession>
<protein>
    <submittedName>
        <fullName evidence="3">DUF4340 domain-containing protein</fullName>
    </submittedName>
</protein>
<proteinExistence type="predicted"/>
<feature type="region of interest" description="Disordered" evidence="1">
    <location>
        <begin position="187"/>
        <end position="208"/>
    </location>
</feature>